<dbReference type="STRING" id="2163413.A0A4P6XRT1"/>
<feature type="region of interest" description="Disordered" evidence="1">
    <location>
        <begin position="630"/>
        <end position="685"/>
    </location>
</feature>
<dbReference type="InterPro" id="IPR052744">
    <property type="entry name" value="GPAT/DAPAT"/>
</dbReference>
<name>A0A4P6XRT1_9ASCO</name>
<dbReference type="SMART" id="SM00563">
    <property type="entry name" value="PlsC"/>
    <property type="match status" value="1"/>
</dbReference>
<keyword evidence="2" id="KW-0472">Membrane</keyword>
<reference evidence="5" key="1">
    <citation type="submission" date="2019-03" db="EMBL/GenBank/DDBJ databases">
        <title>Snf2 controls pulcherriminic acid biosynthesis and connects pigmentation and antifungal activity of the yeast Metschnikowia pulcherrima.</title>
        <authorList>
            <person name="Gore-Lloyd D."/>
            <person name="Sumann I."/>
            <person name="Brachmann A.O."/>
            <person name="Schneeberger K."/>
            <person name="Ortiz-Merino R.A."/>
            <person name="Moreno-Beltran M."/>
            <person name="Schlaefli M."/>
            <person name="Kirner P."/>
            <person name="Santos Kron A."/>
            <person name="Wolfe K.H."/>
            <person name="Piel J."/>
            <person name="Ahrens C.H."/>
            <person name="Henk D."/>
            <person name="Freimoser F.M."/>
        </authorList>
    </citation>
    <scope>NUCLEOTIDE SEQUENCE [LARGE SCALE GENOMIC DNA]</scope>
    <source>
        <strain evidence="5">APC 1.2</strain>
    </source>
</reference>
<feature type="domain" description="Phospholipid/glycerol acyltransferase" evidence="3">
    <location>
        <begin position="50"/>
        <end position="272"/>
    </location>
</feature>
<dbReference type="SUPFAM" id="SSF69593">
    <property type="entry name" value="Glycerol-3-phosphate (1)-acyltransferase"/>
    <property type="match status" value="2"/>
</dbReference>
<evidence type="ECO:0000256" key="2">
    <source>
        <dbReference type="SAM" id="Phobius"/>
    </source>
</evidence>
<feature type="transmembrane region" description="Helical" evidence="2">
    <location>
        <begin position="421"/>
        <end position="441"/>
    </location>
</feature>
<dbReference type="GO" id="GO:0004366">
    <property type="term" value="F:glycerol-3-phosphate O-acyltransferase activity"/>
    <property type="evidence" value="ECO:0007669"/>
    <property type="project" value="TreeGrafter"/>
</dbReference>
<dbReference type="Proteomes" id="UP000292447">
    <property type="component" value="Chromosome V"/>
</dbReference>
<evidence type="ECO:0000256" key="1">
    <source>
        <dbReference type="SAM" id="MobiDB-lite"/>
    </source>
</evidence>
<evidence type="ECO:0000313" key="4">
    <source>
        <dbReference type="EMBL" id="QBM90262.1"/>
    </source>
</evidence>
<dbReference type="EMBL" id="CP034460">
    <property type="protein sequence ID" value="QBM90262.1"/>
    <property type="molecule type" value="Genomic_DNA"/>
</dbReference>
<evidence type="ECO:0000313" key="5">
    <source>
        <dbReference type="Proteomes" id="UP000292447"/>
    </source>
</evidence>
<dbReference type="AlphaFoldDB" id="A0A4P6XRT1"/>
<dbReference type="GO" id="GO:0016287">
    <property type="term" value="F:glycerone-phosphate O-acyltransferase activity"/>
    <property type="evidence" value="ECO:0007669"/>
    <property type="project" value="TreeGrafter"/>
</dbReference>
<dbReference type="GO" id="GO:0008654">
    <property type="term" value="P:phospholipid biosynthetic process"/>
    <property type="evidence" value="ECO:0007669"/>
    <property type="project" value="TreeGrafter"/>
</dbReference>
<dbReference type="Pfam" id="PF01553">
    <property type="entry name" value="Acyltransferase"/>
    <property type="match status" value="2"/>
</dbReference>
<dbReference type="PANTHER" id="PTHR31605">
    <property type="entry name" value="GLYCEROL-3-PHOSPHATE O-ACYLTRANSFERASE 1"/>
    <property type="match status" value="1"/>
</dbReference>
<dbReference type="PANTHER" id="PTHR31605:SF2">
    <property type="entry name" value="GLYCEROL-3-PHOSPHATE O-ACYLTRANSFERASE 2"/>
    <property type="match status" value="1"/>
</dbReference>
<organism evidence="4 5">
    <name type="scientific">Metschnikowia aff. pulcherrima</name>
    <dbReference type="NCBI Taxonomy" id="2163413"/>
    <lineage>
        <taxon>Eukaryota</taxon>
        <taxon>Fungi</taxon>
        <taxon>Dikarya</taxon>
        <taxon>Ascomycota</taxon>
        <taxon>Saccharomycotina</taxon>
        <taxon>Pichiomycetes</taxon>
        <taxon>Metschnikowiaceae</taxon>
        <taxon>Metschnikowia</taxon>
    </lineage>
</organism>
<feature type="transmembrane region" description="Helical" evidence="2">
    <location>
        <begin position="500"/>
        <end position="520"/>
    </location>
</feature>
<keyword evidence="2" id="KW-1133">Transmembrane helix</keyword>
<accession>A0A4P6XRT1</accession>
<sequence>MKILDMCAHMALMMIYDAMLWFFDAVIHTFFREVRSRGTFNIPQKGPVIFVCAPHHNLFIDPVVLMMTSRKESGRRISLLTAAKTFRTWHIGTAARLCSAIPVERAQDLVKPFEGTIRVENFGRGNDNLVVIGEGTHFTENAEPKGLIGLSGYLGNAKIKSIESDTEIVLQKPFQVKFDNPSEKDKRVIDALTNGSTYVLAPHIDNQQTFQSVFDHLHKGRALGIFPEGGLHDRTTLLPLKPGVALMALGAVAQSEDPHMQVSIVPVGLNYFHADKFRSSVVIEYGKPMVVTKKESAEYEKNPRDVVNNYLETITLRLQEVTVTCKDIDTLLTIQAARRLYAPTDRDSTPLPMKVEMNRRLIMGYEKYADRPDVQELKESVAKYNKKLMLLGLRDHQVETLTKLNRVSVLGTFLVRLVKCTIALCLSLPGFFMFSPVFIVAKQISRKKAREALASSVVKIKGTDVVASWKILVALGFAPMLYIFWAVIATHYLYRAGWVALTPIWVVFLLCYLFNILITYSSLRTGEIGYDYFTSLQPLAYSLLSKHNDMHQIEQLKENRRQLSVQVTDFCERYGPLMFDDYTKFYRKYRSADTDSIDDTAISQKSTGSLQETRPSPFKVSSLADVPIFSHGSDDHASSDSEDSGVESSNELNLKKERTANDAVEQSNTRIRLRKGGVKAFNEAD</sequence>
<keyword evidence="2" id="KW-0812">Transmembrane</keyword>
<gene>
    <name evidence="4" type="primary">MPUL0E05060</name>
    <name evidence="4" type="ORF">METSCH_E05060</name>
</gene>
<feature type="transmembrane region" description="Helical" evidence="2">
    <location>
        <begin position="471"/>
        <end position="494"/>
    </location>
</feature>
<proteinExistence type="predicted"/>
<evidence type="ECO:0000259" key="3">
    <source>
        <dbReference type="SMART" id="SM00563"/>
    </source>
</evidence>
<dbReference type="InterPro" id="IPR002123">
    <property type="entry name" value="Plipid/glycerol_acylTrfase"/>
</dbReference>
<protein>
    <submittedName>
        <fullName evidence="4">Glycerol-3-phosphate O-acyltransferase / dihydroxyacetone phosphate acyltransferase</fullName>
    </submittedName>
</protein>
<keyword evidence="4" id="KW-0012">Acyltransferase</keyword>
<keyword evidence="5" id="KW-1185">Reference proteome</keyword>
<keyword evidence="4" id="KW-0808">Transferase</keyword>